<keyword evidence="3" id="KW-0813">Transport</keyword>
<protein>
    <submittedName>
        <fullName evidence="8">Putative xanthine/uracil/vitamin C permease family protein</fullName>
    </submittedName>
</protein>
<evidence type="ECO:0000256" key="4">
    <source>
        <dbReference type="ARBA" id="ARBA00022692"/>
    </source>
</evidence>
<evidence type="ECO:0000256" key="5">
    <source>
        <dbReference type="ARBA" id="ARBA00022989"/>
    </source>
</evidence>
<comment type="subcellular location">
    <subcellularLocation>
        <location evidence="1">Endomembrane system</location>
        <topology evidence="1">Multi-pass membrane protein</topology>
    </subcellularLocation>
</comment>
<dbReference type="RefSeq" id="WP_161926322.1">
    <property type="nucleotide sequence ID" value="NZ_BJOU01000001.1"/>
</dbReference>
<dbReference type="InterPro" id="IPR045018">
    <property type="entry name" value="Azg-like"/>
</dbReference>
<comment type="similarity">
    <text evidence="2">Belongs to the nucleobase:cation symporter-2 (NCS2) (TC 2.A.40) family. Azg-like subfamily.</text>
</comment>
<feature type="transmembrane region" description="Helical" evidence="7">
    <location>
        <begin position="462"/>
        <end position="480"/>
    </location>
</feature>
<feature type="transmembrane region" description="Helical" evidence="7">
    <location>
        <begin position="220"/>
        <end position="238"/>
    </location>
</feature>
<gene>
    <name evidence="8" type="ORF">nbrc107697_09540</name>
</gene>
<comment type="caution">
    <text evidence="8">The sequence shown here is derived from an EMBL/GenBank/DDBJ whole genome shotgun (WGS) entry which is preliminary data.</text>
</comment>
<dbReference type="PANTHER" id="PTHR43337:SF1">
    <property type="entry name" value="XANTHINE_URACIL PERMEASE C887.17-RELATED"/>
    <property type="match status" value="1"/>
</dbReference>
<evidence type="ECO:0000313" key="9">
    <source>
        <dbReference type="Proteomes" id="UP000444980"/>
    </source>
</evidence>
<dbReference type="InterPro" id="IPR006043">
    <property type="entry name" value="NCS2"/>
</dbReference>
<feature type="transmembrane region" description="Helical" evidence="7">
    <location>
        <begin position="424"/>
        <end position="450"/>
    </location>
</feature>
<organism evidence="8 9">
    <name type="scientific">Gordonia crocea</name>
    <dbReference type="NCBI Taxonomy" id="589162"/>
    <lineage>
        <taxon>Bacteria</taxon>
        <taxon>Bacillati</taxon>
        <taxon>Actinomycetota</taxon>
        <taxon>Actinomycetes</taxon>
        <taxon>Mycobacteriales</taxon>
        <taxon>Gordoniaceae</taxon>
        <taxon>Gordonia</taxon>
    </lineage>
</organism>
<feature type="transmembrane region" description="Helical" evidence="7">
    <location>
        <begin position="95"/>
        <end position="115"/>
    </location>
</feature>
<dbReference type="GO" id="GO:0005886">
    <property type="term" value="C:plasma membrane"/>
    <property type="evidence" value="ECO:0007669"/>
    <property type="project" value="TreeGrafter"/>
</dbReference>
<dbReference type="EMBL" id="BJOU01000001">
    <property type="protein sequence ID" value="GED96915.1"/>
    <property type="molecule type" value="Genomic_DNA"/>
</dbReference>
<feature type="transmembrane region" description="Helical" evidence="7">
    <location>
        <begin position="121"/>
        <end position="141"/>
    </location>
</feature>
<evidence type="ECO:0000256" key="1">
    <source>
        <dbReference type="ARBA" id="ARBA00004127"/>
    </source>
</evidence>
<dbReference type="AlphaFoldDB" id="A0A7I9UUY2"/>
<proteinExistence type="inferred from homology"/>
<evidence type="ECO:0000256" key="2">
    <source>
        <dbReference type="ARBA" id="ARBA00005697"/>
    </source>
</evidence>
<evidence type="ECO:0000256" key="7">
    <source>
        <dbReference type="SAM" id="Phobius"/>
    </source>
</evidence>
<dbReference type="Pfam" id="PF00860">
    <property type="entry name" value="Xan_ur_permease"/>
    <property type="match status" value="1"/>
</dbReference>
<feature type="transmembrane region" description="Helical" evidence="7">
    <location>
        <begin position="367"/>
        <end position="387"/>
    </location>
</feature>
<feature type="transmembrane region" description="Helical" evidence="7">
    <location>
        <begin position="278"/>
        <end position="298"/>
    </location>
</feature>
<reference evidence="9" key="1">
    <citation type="submission" date="2019-06" db="EMBL/GenBank/DDBJ databases">
        <title>Gordonia isolated from sludge of a wastewater treatment plant.</title>
        <authorList>
            <person name="Tamura T."/>
            <person name="Aoyama K."/>
            <person name="Kang Y."/>
            <person name="Saito S."/>
            <person name="Akiyama N."/>
            <person name="Yazawa K."/>
            <person name="Gonoi T."/>
            <person name="Mikami Y."/>
        </authorList>
    </citation>
    <scope>NUCLEOTIDE SEQUENCE [LARGE SCALE GENOMIC DNA]</scope>
    <source>
        <strain evidence="9">NBRC 107697</strain>
    </source>
</reference>
<feature type="transmembrane region" description="Helical" evidence="7">
    <location>
        <begin position="193"/>
        <end position="213"/>
    </location>
</feature>
<feature type="transmembrane region" description="Helical" evidence="7">
    <location>
        <begin position="29"/>
        <end position="48"/>
    </location>
</feature>
<keyword evidence="4 7" id="KW-0812">Transmembrane</keyword>
<feature type="transmembrane region" description="Helical" evidence="7">
    <location>
        <begin position="393"/>
        <end position="412"/>
    </location>
</feature>
<dbReference type="GO" id="GO:0012505">
    <property type="term" value="C:endomembrane system"/>
    <property type="evidence" value="ECO:0007669"/>
    <property type="project" value="UniProtKB-SubCell"/>
</dbReference>
<dbReference type="OrthoDB" id="9808458at2"/>
<keyword evidence="6 7" id="KW-0472">Membrane</keyword>
<keyword evidence="9" id="KW-1185">Reference proteome</keyword>
<feature type="transmembrane region" description="Helical" evidence="7">
    <location>
        <begin position="68"/>
        <end position="88"/>
    </location>
</feature>
<sequence length="485" mass="49496">MSAPPVPSRVDRFFALTARGTTVLREARGGVVTFFTMAYIVVLNPIIIGGEVGKSANVDIHGNVLPMAAVAAVTALVAGVMCIVFGLVANYPFAFAAGLGINSLLAVSVTSQVTWPQAMGLVVLAGVIIVVLAVTGFRTAVFNAVPAELKAAIAAGIGAFIAFIGFVDAGFVKRVPDAAHSTVPVQLGDSGSITTWPVAVFAVGLLIMGVLTVRKVPGGLLIGIIATTVLAIIVNAVAKPDTWALNTPKLPDSIGGLPDLSLVGNVDLFGAFTERGTAAHVIAAPAIGASILLFTIVLSNFFDAMGTMTGLGKEAGLADENGTLPGIGKALAVEGTGAIAGGLGSASSNTVFVESASGIAEGARTGLANIVTGLLFLAAMFFTPLYQVVPLEAVAPALVIVGALMIGQIASIDLTRFDYALPAFLTIVAMPFTYSIANGIGLGFISWVVLATARGKAREVHAILWAVALVFVVYFLRAPIQDLLT</sequence>
<name>A0A7I9UUY2_9ACTN</name>
<dbReference type="PANTHER" id="PTHR43337">
    <property type="entry name" value="XANTHINE/URACIL PERMEASE C887.17-RELATED"/>
    <property type="match status" value="1"/>
</dbReference>
<dbReference type="GO" id="GO:0005345">
    <property type="term" value="F:purine nucleobase transmembrane transporter activity"/>
    <property type="evidence" value="ECO:0007669"/>
    <property type="project" value="TreeGrafter"/>
</dbReference>
<keyword evidence="5 7" id="KW-1133">Transmembrane helix</keyword>
<evidence type="ECO:0000256" key="6">
    <source>
        <dbReference type="ARBA" id="ARBA00023136"/>
    </source>
</evidence>
<evidence type="ECO:0000313" key="8">
    <source>
        <dbReference type="EMBL" id="GED96915.1"/>
    </source>
</evidence>
<feature type="transmembrane region" description="Helical" evidence="7">
    <location>
        <begin position="153"/>
        <end position="173"/>
    </location>
</feature>
<evidence type="ECO:0000256" key="3">
    <source>
        <dbReference type="ARBA" id="ARBA00022448"/>
    </source>
</evidence>
<dbReference type="Proteomes" id="UP000444980">
    <property type="component" value="Unassembled WGS sequence"/>
</dbReference>
<accession>A0A7I9UUY2</accession>